<dbReference type="Proteomes" id="UP001282288">
    <property type="component" value="Unassembled WGS sequence"/>
</dbReference>
<protein>
    <submittedName>
        <fullName evidence="1">Sigma-70 family RNA polymerase sigma factor</fullName>
    </submittedName>
</protein>
<proteinExistence type="predicted"/>
<sequence>MEKERPDAAPLTELQEQLHSAFDVALAQLKELGDPLQRAKAAHGLVARVQDYGNEIQAVRNEAMNETLRVGELNSTQLAAELGISKGRVSQLAKGAPPERLFLGSGKVIVALAEKLEHGKLHDGRDKRVQGPVIATEDFQTYEHLRELAEDVGLEITFERIPLGGNVRLNRNNLVVICGPRLSPLIEQILESDPHLRFDKDDDGWFLTDRKTGEVYRSPMDHGGNSDVAYFGRLPRPDGQGTFLYIAGIHARGSGGVVHWLNNELATVHRELKAKRFSTLISSTFDPDTLEITSSKRITPFYRPEGA</sequence>
<evidence type="ECO:0000313" key="1">
    <source>
        <dbReference type="EMBL" id="MDX2966435.1"/>
    </source>
</evidence>
<comment type="caution">
    <text evidence="1">The sequence shown here is derived from an EMBL/GenBank/DDBJ whole genome shotgun (WGS) entry which is preliminary data.</text>
</comment>
<dbReference type="GeneID" id="69813904"/>
<gene>
    <name evidence="1" type="ORF">PV399_43020</name>
</gene>
<reference evidence="1" key="1">
    <citation type="journal article" date="2023" name="Microb. Genom.">
        <title>Mesoterricola silvestris gen. nov., sp. nov., Mesoterricola sediminis sp. nov., Geothrix oryzae sp. nov., Geothrix edaphica sp. nov., Geothrix rubra sp. nov., and Geothrix limicola sp. nov., six novel members of Acidobacteriota isolated from soils.</title>
        <authorList>
            <person name="Weisberg A.J."/>
            <person name="Pearce E."/>
            <person name="Kramer C.G."/>
            <person name="Chang J.H."/>
            <person name="Clarke C.R."/>
        </authorList>
    </citation>
    <scope>NUCLEOTIDE SEQUENCE</scope>
    <source>
        <strain evidence="1">NRRL_B-16521</strain>
    </source>
</reference>
<evidence type="ECO:0000313" key="2">
    <source>
        <dbReference type="Proteomes" id="UP001282288"/>
    </source>
</evidence>
<accession>A0AAP6BKL0</accession>
<organism evidence="1 2">
    <name type="scientific">Streptomyces acidiscabies</name>
    <dbReference type="NCBI Taxonomy" id="42234"/>
    <lineage>
        <taxon>Bacteria</taxon>
        <taxon>Bacillati</taxon>
        <taxon>Actinomycetota</taxon>
        <taxon>Actinomycetes</taxon>
        <taxon>Kitasatosporales</taxon>
        <taxon>Streptomycetaceae</taxon>
        <taxon>Streptomyces</taxon>
    </lineage>
</organism>
<dbReference type="RefSeq" id="WP_010361206.1">
    <property type="nucleotide sequence ID" value="NZ_JAGJBY010000003.1"/>
</dbReference>
<dbReference type="EMBL" id="JARAWC010000059">
    <property type="protein sequence ID" value="MDX2966435.1"/>
    <property type="molecule type" value="Genomic_DNA"/>
</dbReference>
<name>A0AAP6BKL0_9ACTN</name>
<dbReference type="AlphaFoldDB" id="A0AAP6BKL0"/>